<keyword evidence="3" id="KW-1185">Reference proteome</keyword>
<organism evidence="2 3">
    <name type="scientific">Iphiclides podalirius</name>
    <name type="common">scarce swallowtail</name>
    <dbReference type="NCBI Taxonomy" id="110791"/>
    <lineage>
        <taxon>Eukaryota</taxon>
        <taxon>Metazoa</taxon>
        <taxon>Ecdysozoa</taxon>
        <taxon>Arthropoda</taxon>
        <taxon>Hexapoda</taxon>
        <taxon>Insecta</taxon>
        <taxon>Pterygota</taxon>
        <taxon>Neoptera</taxon>
        <taxon>Endopterygota</taxon>
        <taxon>Lepidoptera</taxon>
        <taxon>Glossata</taxon>
        <taxon>Ditrysia</taxon>
        <taxon>Papilionoidea</taxon>
        <taxon>Papilionidae</taxon>
        <taxon>Papilioninae</taxon>
        <taxon>Iphiclides</taxon>
    </lineage>
</organism>
<evidence type="ECO:0000313" key="2">
    <source>
        <dbReference type="EMBL" id="CAH2035974.1"/>
    </source>
</evidence>
<dbReference type="Proteomes" id="UP000837857">
    <property type="component" value="Chromosome 1"/>
</dbReference>
<protein>
    <submittedName>
        <fullName evidence="2">Uncharacterized protein</fullName>
    </submittedName>
</protein>
<accession>A0ABN8HLL0</accession>
<feature type="compositionally biased region" description="Basic residues" evidence="1">
    <location>
        <begin position="10"/>
        <end position="23"/>
    </location>
</feature>
<feature type="non-terminal residue" evidence="2">
    <location>
        <position position="1"/>
    </location>
</feature>
<name>A0ABN8HLL0_9NEOP</name>
<sequence>MHCTRQERSQRRRAASCHSRHIKSASVRPYVRHARHAHAALARRRQLHRDNNAAGVLTPSRRPTHPIHIQIAVTFNAKFSGPTKVARNVTLRLISRNTRLLLRCLERNHQAPGGVVKRAQSVVTNVTAIYERDATKGLRYIHWEGGPGVIARVGAHRVSEMASANTRHGSDAATARLRYVSGTPTRRPCAGYSRLDRCTPGWSFYLCTSDLRGRVCVA</sequence>
<gene>
    <name evidence="2" type="ORF">IPOD504_LOCUS787</name>
</gene>
<reference evidence="2" key="1">
    <citation type="submission" date="2022-03" db="EMBL/GenBank/DDBJ databases">
        <authorList>
            <person name="Martin H S."/>
        </authorList>
    </citation>
    <scope>NUCLEOTIDE SEQUENCE</scope>
</reference>
<evidence type="ECO:0000256" key="1">
    <source>
        <dbReference type="SAM" id="MobiDB-lite"/>
    </source>
</evidence>
<dbReference type="EMBL" id="OW152813">
    <property type="protein sequence ID" value="CAH2035974.1"/>
    <property type="molecule type" value="Genomic_DNA"/>
</dbReference>
<proteinExistence type="predicted"/>
<evidence type="ECO:0000313" key="3">
    <source>
        <dbReference type="Proteomes" id="UP000837857"/>
    </source>
</evidence>
<feature type="region of interest" description="Disordered" evidence="1">
    <location>
        <begin position="1"/>
        <end position="25"/>
    </location>
</feature>